<proteinExistence type="predicted"/>
<evidence type="ECO:0000313" key="3">
    <source>
        <dbReference type="Proteomes" id="UP000829401"/>
    </source>
</evidence>
<evidence type="ECO:0000313" key="2">
    <source>
        <dbReference type="EMBL" id="UNO48387.1"/>
    </source>
</evidence>
<dbReference type="Proteomes" id="UP000829401">
    <property type="component" value="Chromosome"/>
</dbReference>
<sequence length="292" mass="32909">MHVQKPRSVRDVFEQSFLLYRRRFRFLIGTAVAILFPYYIASTYVRTHFLLTDDQADQIVQDMEKKGDVWSVLSTAVSVRTEVWMLVLSAVFLLLVLPILYGMIAQMSSKFLQHGQETTIADAGNAAFRRLLPNMATLFLAIVVYLVLAVCYMELLSLVTYYLGAALGALATVIAILGTLAFIVGVVLYFIRFSFLPAIVVVEGLSFFRAMARSWRLTKFRSGQLLGFYVMLVIVCFVAQVFMTLIGDMFFQSAGTQLLIAAIIGMLVMPFALTCMSTMFVELQSRDRNPMR</sequence>
<protein>
    <recommendedName>
        <fullName evidence="1">DUF7847 domain-containing protein</fullName>
    </recommendedName>
</protein>
<gene>
    <name evidence="2" type="ORF">K1I37_17205</name>
</gene>
<reference evidence="3" key="1">
    <citation type="journal article" date="2022" name="G3 (Bethesda)">
        <title>Unveiling the complete genome sequence of Alicyclobacillus acidoterrestris DSM 3922T, a taint-producing strain.</title>
        <authorList>
            <person name="Leonardo I.C."/>
            <person name="Barreto Crespo M.T."/>
            <person name="Gaspar F.B."/>
        </authorList>
    </citation>
    <scope>NUCLEOTIDE SEQUENCE [LARGE SCALE GENOMIC DNA]</scope>
    <source>
        <strain evidence="3">DSM 3922</strain>
    </source>
</reference>
<dbReference type="AlphaFoldDB" id="T0BWC2"/>
<accession>T0BWC2</accession>
<feature type="domain" description="DUF7847" evidence="1">
    <location>
        <begin position="82"/>
        <end position="268"/>
    </location>
</feature>
<keyword evidence="3" id="KW-1185">Reference proteome</keyword>
<dbReference type="EMBL" id="CP080467">
    <property type="protein sequence ID" value="UNO48387.1"/>
    <property type="molecule type" value="Genomic_DNA"/>
</dbReference>
<dbReference type="KEGG" id="aaco:K1I37_17205"/>
<evidence type="ECO:0000259" key="1">
    <source>
        <dbReference type="Pfam" id="PF25231"/>
    </source>
</evidence>
<dbReference type="InterPro" id="IPR057169">
    <property type="entry name" value="DUF7847"/>
</dbReference>
<dbReference type="STRING" id="1356854.N007_09830"/>
<organism evidence="2 3">
    <name type="scientific">Alicyclobacillus acidoterrestris (strain ATCC 49025 / DSM 3922 / CIP 106132 / NCIMB 13137 / GD3B)</name>
    <dbReference type="NCBI Taxonomy" id="1356854"/>
    <lineage>
        <taxon>Bacteria</taxon>
        <taxon>Bacillati</taxon>
        <taxon>Bacillota</taxon>
        <taxon>Bacilli</taxon>
        <taxon>Bacillales</taxon>
        <taxon>Alicyclobacillaceae</taxon>
        <taxon>Alicyclobacillus</taxon>
    </lineage>
</organism>
<dbReference type="RefSeq" id="WP_021297022.1">
    <property type="nucleotide sequence ID" value="NZ_AURB01000141.1"/>
</dbReference>
<accession>A0A9E6ZEP0</accession>
<name>T0BWC2_ALIAG</name>
<dbReference type="OrthoDB" id="2374279at2"/>
<dbReference type="Pfam" id="PF25231">
    <property type="entry name" value="DUF7847"/>
    <property type="match status" value="1"/>
</dbReference>